<dbReference type="EMBL" id="JASCIR010000013">
    <property type="protein sequence ID" value="MDI3387848.1"/>
    <property type="molecule type" value="Genomic_DNA"/>
</dbReference>
<protein>
    <recommendedName>
        <fullName evidence="4">Secreted protein</fullName>
    </recommendedName>
</protein>
<accession>A0ABT6RVS4</accession>
<dbReference type="RefSeq" id="WP_282514206.1">
    <property type="nucleotide sequence ID" value="NZ_JASCIR010000013.1"/>
</dbReference>
<proteinExistence type="predicted"/>
<evidence type="ECO:0000256" key="1">
    <source>
        <dbReference type="SAM" id="MobiDB-lite"/>
    </source>
</evidence>
<organism evidence="2 3">
    <name type="scientific">Streptomyces solicavernae</name>
    <dbReference type="NCBI Taxonomy" id="3043614"/>
    <lineage>
        <taxon>Bacteria</taxon>
        <taxon>Bacillati</taxon>
        <taxon>Actinomycetota</taxon>
        <taxon>Actinomycetes</taxon>
        <taxon>Kitasatosporales</taxon>
        <taxon>Streptomycetaceae</taxon>
        <taxon>Streptomyces</taxon>
    </lineage>
</organism>
<keyword evidence="3" id="KW-1185">Reference proteome</keyword>
<sequence length="146" mass="14705">MPTASRSSAPPQARPQRAGLWRVLWLAAVLLGVLYTHGASGEIVAEHVSPLTTGAVASAPPLDGVPAAQAVERVKPPGHHGGGSAEHAAQDCASGQPQEAAAPAPPALSPLDRTPHHLGPLHAAVNSLSAHADPPTAGRDPAALRM</sequence>
<evidence type="ECO:0008006" key="4">
    <source>
        <dbReference type="Google" id="ProtNLM"/>
    </source>
</evidence>
<comment type="caution">
    <text evidence="2">The sequence shown here is derived from an EMBL/GenBank/DDBJ whole genome shotgun (WGS) entry which is preliminary data.</text>
</comment>
<dbReference type="Proteomes" id="UP001224661">
    <property type="component" value="Unassembled WGS sequence"/>
</dbReference>
<evidence type="ECO:0000313" key="3">
    <source>
        <dbReference type="Proteomes" id="UP001224661"/>
    </source>
</evidence>
<feature type="region of interest" description="Disordered" evidence="1">
    <location>
        <begin position="54"/>
        <end position="146"/>
    </location>
</feature>
<gene>
    <name evidence="2" type="ORF">QIS99_16810</name>
</gene>
<reference evidence="2 3" key="1">
    <citation type="submission" date="2023-05" db="EMBL/GenBank/DDBJ databases">
        <title>Draft genome sequence of Streptomyces sp. B-S-A8 isolated from a cave soil in Thailand.</title>
        <authorList>
            <person name="Chamroensaksri N."/>
            <person name="Muangham S."/>
        </authorList>
    </citation>
    <scope>NUCLEOTIDE SEQUENCE [LARGE SCALE GENOMIC DNA]</scope>
    <source>
        <strain evidence="2 3">B-S-A8</strain>
    </source>
</reference>
<evidence type="ECO:0000313" key="2">
    <source>
        <dbReference type="EMBL" id="MDI3387848.1"/>
    </source>
</evidence>
<name>A0ABT6RVS4_9ACTN</name>